<organism evidence="2 3">
    <name type="scientific">Mycena belliarum</name>
    <dbReference type="NCBI Taxonomy" id="1033014"/>
    <lineage>
        <taxon>Eukaryota</taxon>
        <taxon>Fungi</taxon>
        <taxon>Dikarya</taxon>
        <taxon>Basidiomycota</taxon>
        <taxon>Agaricomycotina</taxon>
        <taxon>Agaricomycetes</taxon>
        <taxon>Agaricomycetidae</taxon>
        <taxon>Agaricales</taxon>
        <taxon>Marasmiineae</taxon>
        <taxon>Mycenaceae</taxon>
        <taxon>Mycena</taxon>
    </lineage>
</organism>
<evidence type="ECO:0000313" key="3">
    <source>
        <dbReference type="Proteomes" id="UP001222325"/>
    </source>
</evidence>
<accession>A0AAD6TM81</accession>
<dbReference type="AlphaFoldDB" id="A0AAD6TM81"/>
<evidence type="ECO:0000256" key="1">
    <source>
        <dbReference type="SAM" id="MobiDB-lite"/>
    </source>
</evidence>
<keyword evidence="3" id="KW-1185">Reference proteome</keyword>
<dbReference type="Proteomes" id="UP001222325">
    <property type="component" value="Unassembled WGS sequence"/>
</dbReference>
<sequence>MSLLPNAGIMGPIPDVFDFDARMAVGPAKDPTGRTLRFRNAHNLAAERFNEISIDATLNCRDDRANFPDVGPQLKVFYGYLQDDITDMVLSEQYCSDVGPLPAFIRQQVDRARRKRTERADTEKTDKDKAKGRLPLSGAMVLSKPVFRVAGQRPEVVIPDIMLQSILLKLYVPLHWFTDDRLRIIQFCLHEVPTKLIRPEPTDDHPSPDKVLVFDMQKMMPMSAWGSDEASSCMSPLKWQQCSTNFEAALTILSEKVPVGDPNKLTFASEYRGHRLFFVNYEKFEENFPDWYGFEREARHAILRGVAFSSDYYARQVDGLLHAKQALMLYTSLDSPSKKRGWERDSEARPFKAPRQSNDSPSSFRRDGSPSRGDSSSFRNNSGTTRAPSCIICEGPHRLKSHPSATTSFADGALCFSQTRNGELWTAKPFKGPDTKRICVDYNLPQSCRRNHDALHVCSFCGGGHAALPRNTQCSRPGR</sequence>
<protein>
    <submittedName>
        <fullName evidence="2">Uncharacterized protein</fullName>
    </submittedName>
</protein>
<feature type="region of interest" description="Disordered" evidence="1">
    <location>
        <begin position="336"/>
        <end position="384"/>
    </location>
</feature>
<name>A0AAD6TM81_9AGAR</name>
<reference evidence="2" key="1">
    <citation type="submission" date="2023-03" db="EMBL/GenBank/DDBJ databases">
        <title>Massive genome expansion in bonnet fungi (Mycena s.s.) driven by repeated elements and novel gene families across ecological guilds.</title>
        <authorList>
            <consortium name="Lawrence Berkeley National Laboratory"/>
            <person name="Harder C.B."/>
            <person name="Miyauchi S."/>
            <person name="Viragh M."/>
            <person name="Kuo A."/>
            <person name="Thoen E."/>
            <person name="Andreopoulos B."/>
            <person name="Lu D."/>
            <person name="Skrede I."/>
            <person name="Drula E."/>
            <person name="Henrissat B."/>
            <person name="Morin E."/>
            <person name="Kohler A."/>
            <person name="Barry K."/>
            <person name="LaButti K."/>
            <person name="Morin E."/>
            <person name="Salamov A."/>
            <person name="Lipzen A."/>
            <person name="Mereny Z."/>
            <person name="Hegedus B."/>
            <person name="Baldrian P."/>
            <person name="Stursova M."/>
            <person name="Weitz H."/>
            <person name="Taylor A."/>
            <person name="Grigoriev I.V."/>
            <person name="Nagy L.G."/>
            <person name="Martin F."/>
            <person name="Kauserud H."/>
        </authorList>
    </citation>
    <scope>NUCLEOTIDE SEQUENCE</scope>
    <source>
        <strain evidence="2">CBHHK173m</strain>
    </source>
</reference>
<feature type="compositionally biased region" description="Basic and acidic residues" evidence="1">
    <location>
        <begin position="336"/>
        <end position="350"/>
    </location>
</feature>
<comment type="caution">
    <text evidence="2">The sequence shown here is derived from an EMBL/GenBank/DDBJ whole genome shotgun (WGS) entry which is preliminary data.</text>
</comment>
<gene>
    <name evidence="2" type="ORF">B0H15DRAFT_935158</name>
</gene>
<evidence type="ECO:0000313" key="2">
    <source>
        <dbReference type="EMBL" id="KAJ7071794.1"/>
    </source>
</evidence>
<dbReference type="EMBL" id="JARJCN010000124">
    <property type="protein sequence ID" value="KAJ7071794.1"/>
    <property type="molecule type" value="Genomic_DNA"/>
</dbReference>
<proteinExistence type="predicted"/>
<feature type="compositionally biased region" description="Low complexity" evidence="1">
    <location>
        <begin position="370"/>
        <end position="379"/>
    </location>
</feature>